<dbReference type="AlphaFoldDB" id="A0A8D8SB81"/>
<accession>A0A8D8SB81</accession>
<keyword evidence="2" id="KW-0472">Membrane</keyword>
<reference evidence="3" key="1">
    <citation type="submission" date="2021-05" db="EMBL/GenBank/DDBJ databases">
        <authorList>
            <person name="Alioto T."/>
            <person name="Alioto T."/>
            <person name="Gomez Garrido J."/>
        </authorList>
    </citation>
    <scope>NUCLEOTIDE SEQUENCE</scope>
</reference>
<proteinExistence type="predicted"/>
<organism evidence="3">
    <name type="scientific">Cacopsylla melanoneura</name>
    <dbReference type="NCBI Taxonomy" id="428564"/>
    <lineage>
        <taxon>Eukaryota</taxon>
        <taxon>Metazoa</taxon>
        <taxon>Ecdysozoa</taxon>
        <taxon>Arthropoda</taxon>
        <taxon>Hexapoda</taxon>
        <taxon>Insecta</taxon>
        <taxon>Pterygota</taxon>
        <taxon>Neoptera</taxon>
        <taxon>Paraneoptera</taxon>
        <taxon>Hemiptera</taxon>
        <taxon>Sternorrhyncha</taxon>
        <taxon>Psylloidea</taxon>
        <taxon>Psyllidae</taxon>
        <taxon>Psyllinae</taxon>
        <taxon>Cacopsylla</taxon>
    </lineage>
</organism>
<keyword evidence="2" id="KW-0812">Transmembrane</keyword>
<dbReference type="EMBL" id="HBUF01210136">
    <property type="protein sequence ID" value="CAG6665296.1"/>
    <property type="molecule type" value="Transcribed_RNA"/>
</dbReference>
<sequence length="128" mass="14670">MLYFTSLNDMRDVSTLISRRYYFSSLISYKYLYYVIFVFSLAAYAAYAGSTYKIVIISRGGSGPGTAGAVFVNRGSRTFEERVRGKGEEPEDEERTNRRGGEEEEMVKALKAADWKKDKKKVEEQDEE</sequence>
<evidence type="ECO:0000313" key="3">
    <source>
        <dbReference type="EMBL" id="CAG6665296.1"/>
    </source>
</evidence>
<feature type="compositionally biased region" description="Basic and acidic residues" evidence="1">
    <location>
        <begin position="95"/>
        <end position="106"/>
    </location>
</feature>
<feature type="transmembrane region" description="Helical" evidence="2">
    <location>
        <begin position="31"/>
        <end position="49"/>
    </location>
</feature>
<name>A0A8D8SB81_9HEMI</name>
<protein>
    <submittedName>
        <fullName evidence="3">Uncharacterized protein</fullName>
    </submittedName>
</protein>
<feature type="region of interest" description="Disordered" evidence="1">
    <location>
        <begin position="81"/>
        <end position="106"/>
    </location>
</feature>
<evidence type="ECO:0000256" key="2">
    <source>
        <dbReference type="SAM" id="Phobius"/>
    </source>
</evidence>
<keyword evidence="2" id="KW-1133">Transmembrane helix</keyword>
<evidence type="ECO:0000256" key="1">
    <source>
        <dbReference type="SAM" id="MobiDB-lite"/>
    </source>
</evidence>